<accession>A0A2W5SMF4</accession>
<reference evidence="4 5" key="1">
    <citation type="submission" date="2017-08" db="EMBL/GenBank/DDBJ databases">
        <title>Infants hospitalized years apart are colonized by the same room-sourced microbial strains.</title>
        <authorList>
            <person name="Brooks B."/>
            <person name="Olm M.R."/>
            <person name="Firek B.A."/>
            <person name="Baker R."/>
            <person name="Thomas B.C."/>
            <person name="Morowitz M.J."/>
            <person name="Banfield J.F."/>
        </authorList>
    </citation>
    <scope>NUCLEOTIDE SEQUENCE [LARGE SCALE GENOMIC DNA]</scope>
    <source>
        <strain evidence="4">S2_003_000_R2_14</strain>
    </source>
</reference>
<dbReference type="GO" id="GO:0005886">
    <property type="term" value="C:plasma membrane"/>
    <property type="evidence" value="ECO:0007669"/>
    <property type="project" value="UniProtKB-SubCell"/>
</dbReference>
<organism evidence="4 5">
    <name type="scientific">Archangium gephyra</name>
    <dbReference type="NCBI Taxonomy" id="48"/>
    <lineage>
        <taxon>Bacteria</taxon>
        <taxon>Pseudomonadati</taxon>
        <taxon>Myxococcota</taxon>
        <taxon>Myxococcia</taxon>
        <taxon>Myxococcales</taxon>
        <taxon>Cystobacterineae</taxon>
        <taxon>Archangiaceae</taxon>
        <taxon>Archangium</taxon>
    </lineage>
</organism>
<evidence type="ECO:0000256" key="1">
    <source>
        <dbReference type="ARBA" id="ARBA00004236"/>
    </source>
</evidence>
<dbReference type="Pfam" id="PF06977">
    <property type="entry name" value="SdiA-regulated"/>
    <property type="match status" value="1"/>
</dbReference>
<keyword evidence="2" id="KW-1003">Cell membrane</keyword>
<name>A0A2W5SMF4_9BACT</name>
<evidence type="ECO:0000256" key="3">
    <source>
        <dbReference type="ARBA" id="ARBA00023136"/>
    </source>
</evidence>
<dbReference type="EMBL" id="QFQP01000075">
    <property type="protein sequence ID" value="PZR03700.1"/>
    <property type="molecule type" value="Genomic_DNA"/>
</dbReference>
<proteinExistence type="predicted"/>
<evidence type="ECO:0000313" key="5">
    <source>
        <dbReference type="Proteomes" id="UP000249061"/>
    </source>
</evidence>
<dbReference type="AlphaFoldDB" id="A0A2W5SMF4"/>
<dbReference type="SUPFAM" id="SSF75011">
    <property type="entry name" value="3-carboxy-cis,cis-mucoante lactonizing enzyme"/>
    <property type="match status" value="1"/>
</dbReference>
<comment type="caution">
    <text evidence="4">The sequence shown here is derived from an EMBL/GenBank/DDBJ whole genome shotgun (WGS) entry which is preliminary data.</text>
</comment>
<dbReference type="Proteomes" id="UP000249061">
    <property type="component" value="Unassembled WGS sequence"/>
</dbReference>
<dbReference type="InterPro" id="IPR009722">
    <property type="entry name" value="YjiK/CarP"/>
</dbReference>
<keyword evidence="3" id="KW-0472">Membrane</keyword>
<evidence type="ECO:0000313" key="4">
    <source>
        <dbReference type="EMBL" id="PZR03700.1"/>
    </source>
</evidence>
<evidence type="ECO:0008006" key="6">
    <source>
        <dbReference type="Google" id="ProtNLM"/>
    </source>
</evidence>
<comment type="subcellular location">
    <subcellularLocation>
        <location evidence="1">Cell membrane</location>
    </subcellularLocation>
</comment>
<evidence type="ECO:0000256" key="2">
    <source>
        <dbReference type="ARBA" id="ARBA00022475"/>
    </source>
</evidence>
<sequence length="309" mass="33423">MDLQFINPVSRTFHPRDGQGAMVCDASLPFFQEHLMPRVAGWSPVTTRRPSSPEGTAARFELAGSLKTGMTEASDVTALPGGRFLVVGDKKDSAVVVGADGKTTALQLPGLKNGKSELEGVAYDPVRQNLFVSREESREVLRYEWNGDPKTEPKLEKTFSYDLQGATNKGIEGMAFLSGDVSPTGTPQLLLAKEGDPQELSLVGETGKGKPLPIKLEKEVLAVCRDFSATAIDPRTGHLFISSDESAAVAQVKLLRDGDKVVGKLVQSFPLRDAKGKALERVEGLSFNEKGDLFVLTENDGKLHQLSRK</sequence>
<protein>
    <recommendedName>
        <fullName evidence="6">Phytase-like domain-containing protein</fullName>
    </recommendedName>
</protein>
<gene>
    <name evidence="4" type="ORF">DI536_35610</name>
</gene>